<evidence type="ECO:0000313" key="2">
    <source>
        <dbReference type="Proteomes" id="UP001189429"/>
    </source>
</evidence>
<feature type="non-terminal residue" evidence="1">
    <location>
        <position position="1"/>
    </location>
</feature>
<sequence>ELRERETCLPCDTPSPAADMMRRGPFSHMDFSGSVAPRAANGPASVEDCAQLRRRIRCFLQEGLATMEDNVFCFVTHKAWLRELERGVLGYPEASEFGCGEVRVYDVALTADGTVAAVLRHSRAQPWEPRAQEEPSPHAHLAKYTGCVPRSPPSPPPIALEGGCMVRVF</sequence>
<protein>
    <submittedName>
        <fullName evidence="1">Uncharacterized protein</fullName>
    </submittedName>
</protein>
<proteinExistence type="predicted"/>
<name>A0ABN9UKW3_9DINO</name>
<evidence type="ECO:0000313" key="1">
    <source>
        <dbReference type="EMBL" id="CAK0860296.1"/>
    </source>
</evidence>
<dbReference type="EMBL" id="CAUYUJ010015963">
    <property type="protein sequence ID" value="CAK0860296.1"/>
    <property type="molecule type" value="Genomic_DNA"/>
</dbReference>
<reference evidence="1" key="1">
    <citation type="submission" date="2023-10" db="EMBL/GenBank/DDBJ databases">
        <authorList>
            <person name="Chen Y."/>
            <person name="Shah S."/>
            <person name="Dougan E. K."/>
            <person name="Thang M."/>
            <person name="Chan C."/>
        </authorList>
    </citation>
    <scope>NUCLEOTIDE SEQUENCE [LARGE SCALE GENOMIC DNA]</scope>
</reference>
<organism evidence="1 2">
    <name type="scientific">Prorocentrum cordatum</name>
    <dbReference type="NCBI Taxonomy" id="2364126"/>
    <lineage>
        <taxon>Eukaryota</taxon>
        <taxon>Sar</taxon>
        <taxon>Alveolata</taxon>
        <taxon>Dinophyceae</taxon>
        <taxon>Prorocentrales</taxon>
        <taxon>Prorocentraceae</taxon>
        <taxon>Prorocentrum</taxon>
    </lineage>
</organism>
<keyword evidence="2" id="KW-1185">Reference proteome</keyword>
<accession>A0ABN9UKW3</accession>
<comment type="caution">
    <text evidence="1">The sequence shown here is derived from an EMBL/GenBank/DDBJ whole genome shotgun (WGS) entry which is preliminary data.</text>
</comment>
<dbReference type="Proteomes" id="UP001189429">
    <property type="component" value="Unassembled WGS sequence"/>
</dbReference>
<gene>
    <name evidence="1" type="ORF">PCOR1329_LOCUS49302</name>
</gene>